<dbReference type="Pfam" id="PF13084">
    <property type="entry name" value="DUF3943"/>
    <property type="match status" value="1"/>
</dbReference>
<dbReference type="HOGENOM" id="CLU_794026_0_0_7"/>
<gene>
    <name evidence="3" type="ordered locus">BMS_2521</name>
</gene>
<sequence length="349" mass="39199">MFKSLLLIPALVLSISTASANSDNEVQLDDWMFNPLSKFVTEDQWKKITDDMYEEKIKKEKQARMFGEGKIITVDTRDQKECKSLQETLKRTTAASNSELEKLCQQDEKKPYTSFVVVGDQNRTYLSLNGLSDRQRKLAEQTRNFTALGAAAIGLLWVMPESVSKWDKDEITSTGLGNKWKENVQEGPVVDKDDWMINYIGHPISGAAYYTVARHAGFNKMESFGYSVMMSTFFWEYGFEAFAETPSIQDLLITPIIGSLMGEAMFSMEQKIKDNGGKLFGSEKVGGFAMALMNPAGAMLDGINGFFETEVIKSSRTYLYTQGPSQNRFGSDNFEIQDSVIGIGIELKF</sequence>
<dbReference type="OrthoDB" id="5288222at2"/>
<evidence type="ECO:0000313" key="3">
    <source>
        <dbReference type="EMBL" id="CBW27311.1"/>
    </source>
</evidence>
<organism evidence="3 4">
    <name type="scientific">Halobacteriovorax marinus (strain ATCC BAA-682 / DSM 15412 / SJ)</name>
    <name type="common">Bacteriovorax marinus</name>
    <dbReference type="NCBI Taxonomy" id="862908"/>
    <lineage>
        <taxon>Bacteria</taxon>
        <taxon>Pseudomonadati</taxon>
        <taxon>Bdellovibrionota</taxon>
        <taxon>Bacteriovoracia</taxon>
        <taxon>Bacteriovoracales</taxon>
        <taxon>Halobacteriovoraceae</taxon>
        <taxon>Halobacteriovorax</taxon>
    </lineage>
</organism>
<evidence type="ECO:0000256" key="1">
    <source>
        <dbReference type="SAM" id="SignalP"/>
    </source>
</evidence>
<reference evidence="4" key="1">
    <citation type="journal article" date="2013" name="ISME J.">
        <title>A small predatory core genome in the divergent marine Bacteriovorax marinus SJ and the terrestrial Bdellovibrio bacteriovorus.</title>
        <authorList>
            <person name="Crossman L.C."/>
            <person name="Chen H."/>
            <person name="Cerdeno-Tarraga A.M."/>
            <person name="Brooks K."/>
            <person name="Quail M.A."/>
            <person name="Pineiro S.A."/>
            <person name="Hobley L."/>
            <person name="Sockett R.E."/>
            <person name="Bentley S.D."/>
            <person name="Parkhill J."/>
            <person name="Williams H.N."/>
            <person name="Stine O.C."/>
        </authorList>
    </citation>
    <scope>NUCLEOTIDE SEQUENCE [LARGE SCALE GENOMIC DNA]</scope>
    <source>
        <strain evidence="4">ATCC BAA-682 / DSM 15412 / SJ</strain>
    </source>
</reference>
<keyword evidence="1" id="KW-0732">Signal</keyword>
<dbReference type="Proteomes" id="UP000008963">
    <property type="component" value="Chromosome"/>
</dbReference>
<keyword evidence="4" id="KW-1185">Reference proteome</keyword>
<dbReference type="KEGG" id="bmx:BMS_2521"/>
<evidence type="ECO:0000313" key="4">
    <source>
        <dbReference type="Proteomes" id="UP000008963"/>
    </source>
</evidence>
<name>E1X5J0_HALMS</name>
<feature type="signal peptide" evidence="1">
    <location>
        <begin position="1"/>
        <end position="20"/>
    </location>
</feature>
<accession>E1X5J0</accession>
<dbReference type="RefSeq" id="WP_014245087.1">
    <property type="nucleotide sequence ID" value="NC_016620.1"/>
</dbReference>
<dbReference type="AlphaFoldDB" id="E1X5J0"/>
<feature type="chain" id="PRO_5003154768" evidence="1">
    <location>
        <begin position="21"/>
        <end position="349"/>
    </location>
</feature>
<dbReference type="eggNOG" id="COG3637">
    <property type="taxonomic scope" value="Bacteria"/>
</dbReference>
<proteinExistence type="predicted"/>
<dbReference type="PATRIC" id="fig|862908.3.peg.2406"/>
<protein>
    <submittedName>
        <fullName evidence="3">Exported protein</fullName>
    </submittedName>
</protein>
<evidence type="ECO:0000259" key="2">
    <source>
        <dbReference type="Pfam" id="PF13084"/>
    </source>
</evidence>
<dbReference type="InterPro" id="IPR025079">
    <property type="entry name" value="DUF3943"/>
</dbReference>
<dbReference type="STRING" id="862908.BMS_2521"/>
<feature type="domain" description="DUF3943" evidence="2">
    <location>
        <begin position="187"/>
        <end position="295"/>
    </location>
</feature>
<dbReference type="EMBL" id="FQ312005">
    <property type="protein sequence ID" value="CBW27311.1"/>
    <property type="molecule type" value="Genomic_DNA"/>
</dbReference>